<reference evidence="1 2" key="1">
    <citation type="submission" date="2019-03" db="EMBL/GenBank/DDBJ databases">
        <title>Genomic Encyclopedia of Type Strains, Phase IV (KMG-IV): sequencing the most valuable type-strain genomes for metagenomic binning, comparative biology and taxonomic classification.</title>
        <authorList>
            <person name="Goeker M."/>
        </authorList>
    </citation>
    <scope>NUCLEOTIDE SEQUENCE [LARGE SCALE GENOMIC DNA]</scope>
    <source>
        <strain evidence="1 2">DSM 18063</strain>
    </source>
</reference>
<dbReference type="Proteomes" id="UP000294835">
    <property type="component" value="Unassembled WGS sequence"/>
</dbReference>
<gene>
    <name evidence="1" type="ORF">EV662_1021</name>
</gene>
<comment type="caution">
    <text evidence="1">The sequence shown here is derived from an EMBL/GenBank/DDBJ whole genome shotgun (WGS) entry which is preliminary data.</text>
</comment>
<name>A0A4R2Q4J5_9RHOB</name>
<sequence length="67" mass="7725">MPRNVVVLLDNSDGRSMIKEACKENGMHFAEFEELVQAEVEQTGKQRRAGLWDSFDDILDRIQVDDK</sequence>
<accession>A0A4R2Q4J5</accession>
<evidence type="ECO:0000313" key="1">
    <source>
        <dbReference type="EMBL" id="TCP42814.1"/>
    </source>
</evidence>
<dbReference type="OrthoDB" id="7866549at2"/>
<dbReference type="AlphaFoldDB" id="A0A4R2Q4J5"/>
<dbReference type="EMBL" id="SLXP01000002">
    <property type="protein sequence ID" value="TCP42814.1"/>
    <property type="molecule type" value="Genomic_DNA"/>
</dbReference>
<keyword evidence="2" id="KW-1185">Reference proteome</keyword>
<protein>
    <submittedName>
        <fullName evidence="1">Uncharacterized protein</fullName>
    </submittedName>
</protein>
<evidence type="ECO:0000313" key="2">
    <source>
        <dbReference type="Proteomes" id="UP000294835"/>
    </source>
</evidence>
<organism evidence="1 2">
    <name type="scientific">Rhodovulum marinum</name>
    <dbReference type="NCBI Taxonomy" id="320662"/>
    <lineage>
        <taxon>Bacteria</taxon>
        <taxon>Pseudomonadati</taxon>
        <taxon>Pseudomonadota</taxon>
        <taxon>Alphaproteobacteria</taxon>
        <taxon>Rhodobacterales</taxon>
        <taxon>Paracoccaceae</taxon>
        <taxon>Rhodovulum</taxon>
    </lineage>
</organism>
<dbReference type="RefSeq" id="WP_132460694.1">
    <property type="nucleotide sequence ID" value="NZ_SLXP01000002.1"/>
</dbReference>
<proteinExistence type="predicted"/>